<dbReference type="InterPro" id="IPR035979">
    <property type="entry name" value="RBD_domain_sf"/>
</dbReference>
<dbReference type="GeneID" id="81408489"/>
<feature type="region of interest" description="Disordered" evidence="2">
    <location>
        <begin position="1"/>
        <end position="76"/>
    </location>
</feature>
<feature type="region of interest" description="Disordered" evidence="2">
    <location>
        <begin position="516"/>
        <end position="792"/>
    </location>
</feature>
<feature type="compositionally biased region" description="Polar residues" evidence="2">
    <location>
        <begin position="560"/>
        <end position="573"/>
    </location>
</feature>
<dbReference type="Gene3D" id="3.30.70.330">
    <property type="match status" value="1"/>
</dbReference>
<dbReference type="Pfam" id="PF00076">
    <property type="entry name" value="RRM_1"/>
    <property type="match status" value="1"/>
</dbReference>
<feature type="compositionally biased region" description="Basic and acidic residues" evidence="2">
    <location>
        <begin position="647"/>
        <end position="664"/>
    </location>
</feature>
<feature type="compositionally biased region" description="Basic residues" evidence="2">
    <location>
        <begin position="768"/>
        <end position="784"/>
    </location>
</feature>
<dbReference type="SMART" id="SM00360">
    <property type="entry name" value="RRM"/>
    <property type="match status" value="1"/>
</dbReference>
<feature type="compositionally biased region" description="Polar residues" evidence="2">
    <location>
        <begin position="348"/>
        <end position="358"/>
    </location>
</feature>
<feature type="compositionally biased region" description="Polar residues" evidence="2">
    <location>
        <begin position="619"/>
        <end position="646"/>
    </location>
</feature>
<feature type="compositionally biased region" description="Polar residues" evidence="2">
    <location>
        <begin position="842"/>
        <end position="855"/>
    </location>
</feature>
<dbReference type="RefSeq" id="XP_056519149.1">
    <property type="nucleotide sequence ID" value="XM_056669319.1"/>
</dbReference>
<comment type="caution">
    <text evidence="4">The sequence shown here is derived from an EMBL/GenBank/DDBJ whole genome shotgun (WGS) entry which is preliminary data.</text>
</comment>
<feature type="region of interest" description="Disordered" evidence="2">
    <location>
        <begin position="828"/>
        <end position="855"/>
    </location>
</feature>
<dbReference type="AlphaFoldDB" id="A0A9W9KXI9"/>
<gene>
    <name evidence="4" type="ORF">N7515_008575</name>
</gene>
<keyword evidence="5" id="KW-1185">Reference proteome</keyword>
<evidence type="ECO:0000313" key="5">
    <source>
        <dbReference type="Proteomes" id="UP001149079"/>
    </source>
</evidence>
<evidence type="ECO:0000256" key="2">
    <source>
        <dbReference type="SAM" id="MobiDB-lite"/>
    </source>
</evidence>
<dbReference type="EMBL" id="JAPQKL010000006">
    <property type="protein sequence ID" value="KAJ5124750.1"/>
    <property type="molecule type" value="Genomic_DNA"/>
</dbReference>
<evidence type="ECO:0000259" key="3">
    <source>
        <dbReference type="PROSITE" id="PS50102"/>
    </source>
</evidence>
<dbReference type="InterPro" id="IPR000504">
    <property type="entry name" value="RRM_dom"/>
</dbReference>
<feature type="compositionally biased region" description="Polar residues" evidence="2">
    <location>
        <begin position="33"/>
        <end position="51"/>
    </location>
</feature>
<dbReference type="Proteomes" id="UP001149079">
    <property type="component" value="Unassembled WGS sequence"/>
</dbReference>
<feature type="non-terminal residue" evidence="4">
    <location>
        <position position="855"/>
    </location>
</feature>
<organism evidence="4 5">
    <name type="scientific">Penicillium bovifimosum</name>
    <dbReference type="NCBI Taxonomy" id="126998"/>
    <lineage>
        <taxon>Eukaryota</taxon>
        <taxon>Fungi</taxon>
        <taxon>Dikarya</taxon>
        <taxon>Ascomycota</taxon>
        <taxon>Pezizomycotina</taxon>
        <taxon>Eurotiomycetes</taxon>
        <taxon>Eurotiomycetidae</taxon>
        <taxon>Eurotiales</taxon>
        <taxon>Aspergillaceae</taxon>
        <taxon>Penicillium</taxon>
    </lineage>
</organism>
<feature type="compositionally biased region" description="Basic and acidic residues" evidence="2">
    <location>
        <begin position="55"/>
        <end position="69"/>
    </location>
</feature>
<proteinExistence type="predicted"/>
<keyword evidence="1" id="KW-0694">RNA-binding</keyword>
<feature type="compositionally biased region" description="Basic and acidic residues" evidence="2">
    <location>
        <begin position="755"/>
        <end position="767"/>
    </location>
</feature>
<protein>
    <recommendedName>
        <fullName evidence="3">RRM domain-containing protein</fullName>
    </recommendedName>
</protein>
<evidence type="ECO:0000256" key="1">
    <source>
        <dbReference type="PROSITE-ProRule" id="PRU00176"/>
    </source>
</evidence>
<feature type="compositionally biased region" description="Basic and acidic residues" evidence="2">
    <location>
        <begin position="23"/>
        <end position="32"/>
    </location>
</feature>
<feature type="compositionally biased region" description="Polar residues" evidence="2">
    <location>
        <begin position="716"/>
        <end position="732"/>
    </location>
</feature>
<evidence type="ECO:0000313" key="4">
    <source>
        <dbReference type="EMBL" id="KAJ5124750.1"/>
    </source>
</evidence>
<accession>A0A9W9KXI9</accession>
<reference evidence="4" key="1">
    <citation type="submission" date="2022-11" db="EMBL/GenBank/DDBJ databases">
        <authorList>
            <person name="Petersen C."/>
        </authorList>
    </citation>
    <scope>NUCLEOTIDE SEQUENCE</scope>
    <source>
        <strain evidence="4">IBT 22155</strain>
    </source>
</reference>
<reference evidence="4" key="2">
    <citation type="journal article" date="2023" name="IMA Fungus">
        <title>Comparative genomic study of the Penicillium genus elucidates a diverse pangenome and 15 lateral gene transfer events.</title>
        <authorList>
            <person name="Petersen C."/>
            <person name="Sorensen T."/>
            <person name="Nielsen M.R."/>
            <person name="Sondergaard T.E."/>
            <person name="Sorensen J.L."/>
            <person name="Fitzpatrick D.A."/>
            <person name="Frisvad J.C."/>
            <person name="Nielsen K.L."/>
        </authorList>
    </citation>
    <scope>NUCLEOTIDE SEQUENCE</scope>
    <source>
        <strain evidence="4">IBT 22155</strain>
    </source>
</reference>
<dbReference type="GO" id="GO:0003723">
    <property type="term" value="F:RNA binding"/>
    <property type="evidence" value="ECO:0007669"/>
    <property type="project" value="UniProtKB-UniRule"/>
</dbReference>
<dbReference type="PROSITE" id="PS50102">
    <property type="entry name" value="RRM"/>
    <property type="match status" value="1"/>
</dbReference>
<feature type="compositionally biased region" description="Polar residues" evidence="2">
    <location>
        <begin position="307"/>
        <end position="320"/>
    </location>
</feature>
<sequence length="855" mass="94143">SSKMVLHYVEPTGTESISPETVVPREEGHDNGSSDTSEPDTNSSQLSTPQETDSEPAKPRFSPRADRLNQKPSKGNAQGLFLPDACVFVGNLSIRYTLEQLEEDLTTLVSPFGKCHVKVRMSAKDKALPVGFVQFEDIKCAQAALRQNGELRLHNRTLRLESSKARRTAFFGYLTDAPISREEILAALHDRGCLESLIIKDDYVDRHGNKTTYGVVTFAYPDDFADALTHFNSSRKYYMTRTEMDANEGPGSQGYPAPGHRPSNQPTRGHQRYNSNSGRRPFNRPWFSGNNRGSFRNGPGAPPRHNASFSSNGGHSQNPSFDGRVQGHSPHDSFAITHHHNGNGNGNSFPQGFSGNFNPGYQNPNFNMGYQGNNFPQNYPGQFQQGYPAPNFVPPFSGPPVMMTPMPMAEFQPPPYPADYTPMPNPGYPMFMGNQPYQPPNYLPPIVTNPQPGNAVVQRRRRLPPNPDSPLIVSSQPQFDTEEHIRRYYEYLPANNYAGAQAGWVGNPGGYMHPGYNQPPPFMPNFQFPQSRHSSMESNKRNSPSPRTVIEPDGYDESSNRVGSESTLVQTRVDSSDYERGRQLARHRHANTDGASSVPASDKTEDRPAPAQAPDDSQEGVNPTDETQSAAPVTDNKTLDSQGNSTEPEKEPIHTGADENKEQPIDEAMASLKIESKHDESTGSSSEAGPKTPDTDESRECAKAILAASAAESSADTRTPDTAETLTPTDKGTPSKDKGKGKATATSTPTKPVARRLEPALPDDKHLLARHAFQHRKPLKKKYQPKTDTGKTVEQYTREINAQRAAADPNSRVPDHLLQEVIMELEGERREELRARQGFGPNDQSSTDSGPSAKK</sequence>
<dbReference type="InterPro" id="IPR012677">
    <property type="entry name" value="Nucleotide-bd_a/b_plait_sf"/>
</dbReference>
<feature type="compositionally biased region" description="Basic and acidic residues" evidence="2">
    <location>
        <begin position="693"/>
        <end position="702"/>
    </location>
</feature>
<dbReference type="SUPFAM" id="SSF54928">
    <property type="entry name" value="RNA-binding domain, RBD"/>
    <property type="match status" value="1"/>
</dbReference>
<feature type="domain" description="RRM" evidence="3">
    <location>
        <begin position="85"/>
        <end position="165"/>
    </location>
</feature>
<feature type="compositionally biased region" description="Low complexity" evidence="2">
    <location>
        <begin position="703"/>
        <end position="714"/>
    </location>
</feature>
<dbReference type="OrthoDB" id="410044at2759"/>
<feature type="compositionally biased region" description="Polar residues" evidence="2">
    <location>
        <begin position="262"/>
        <end position="278"/>
    </location>
</feature>
<name>A0A9W9KXI9_9EURO</name>
<feature type="region of interest" description="Disordered" evidence="2">
    <location>
        <begin position="244"/>
        <end position="358"/>
    </location>
</feature>